<feature type="region of interest" description="Disordered" evidence="2">
    <location>
        <begin position="301"/>
        <end position="341"/>
    </location>
</feature>
<feature type="compositionally biased region" description="Low complexity" evidence="2">
    <location>
        <begin position="2465"/>
        <end position="2504"/>
    </location>
</feature>
<dbReference type="InterPro" id="IPR043502">
    <property type="entry name" value="DNA/RNA_pol_sf"/>
</dbReference>
<feature type="region of interest" description="Disordered" evidence="2">
    <location>
        <begin position="2383"/>
        <end position="2402"/>
    </location>
</feature>
<feature type="domain" description="C3H1-type" evidence="3">
    <location>
        <begin position="254"/>
        <end position="283"/>
    </location>
</feature>
<feature type="region of interest" description="Disordered" evidence="2">
    <location>
        <begin position="883"/>
        <end position="908"/>
    </location>
</feature>
<feature type="region of interest" description="Disordered" evidence="2">
    <location>
        <begin position="1626"/>
        <end position="1651"/>
    </location>
</feature>
<feature type="zinc finger region" description="C3H1-type" evidence="1">
    <location>
        <begin position="254"/>
        <end position="283"/>
    </location>
</feature>
<feature type="region of interest" description="Disordered" evidence="2">
    <location>
        <begin position="212"/>
        <end position="255"/>
    </location>
</feature>
<feature type="compositionally biased region" description="Basic and acidic residues" evidence="2">
    <location>
        <begin position="892"/>
        <end position="908"/>
    </location>
</feature>
<comment type="caution">
    <text evidence="5">The sequence shown here is derived from an EMBL/GenBank/DDBJ whole genome shotgun (WGS) entry which is preliminary data.</text>
</comment>
<dbReference type="Gene3D" id="3.30.420.10">
    <property type="entry name" value="Ribonuclease H-like superfamily/Ribonuclease H"/>
    <property type="match status" value="1"/>
</dbReference>
<feature type="compositionally biased region" description="Basic residues" evidence="2">
    <location>
        <begin position="2389"/>
        <end position="2398"/>
    </location>
</feature>
<dbReference type="GO" id="GO:0003676">
    <property type="term" value="F:nucleic acid binding"/>
    <property type="evidence" value="ECO:0007669"/>
    <property type="project" value="InterPro"/>
</dbReference>
<dbReference type="PANTHER" id="PTHR48125">
    <property type="entry name" value="LP07818P1"/>
    <property type="match status" value="1"/>
</dbReference>
<dbReference type="GO" id="GO:0008270">
    <property type="term" value="F:zinc ion binding"/>
    <property type="evidence" value="ECO:0007669"/>
    <property type="project" value="UniProtKB-KW"/>
</dbReference>
<keyword evidence="6" id="KW-1185">Reference proteome</keyword>
<gene>
    <name evidence="5" type="primary">RE1</name>
    <name evidence="5" type="ORF">SNAT2548_LOCUS21798</name>
</gene>
<dbReference type="InterPro" id="IPR012337">
    <property type="entry name" value="RNaseH-like_sf"/>
</dbReference>
<evidence type="ECO:0000259" key="4">
    <source>
        <dbReference type="PROSITE" id="PS50158"/>
    </source>
</evidence>
<feature type="compositionally biased region" description="Polar residues" evidence="2">
    <location>
        <begin position="1636"/>
        <end position="1651"/>
    </location>
</feature>
<feature type="compositionally biased region" description="Low complexity" evidence="2">
    <location>
        <begin position="2424"/>
        <end position="2456"/>
    </location>
</feature>
<proteinExistence type="predicted"/>
<dbReference type="EMBL" id="CAJNDS010002263">
    <property type="protein sequence ID" value="CAE7400386.1"/>
    <property type="molecule type" value="Genomic_DNA"/>
</dbReference>
<feature type="compositionally biased region" description="Basic and acidic residues" evidence="2">
    <location>
        <begin position="301"/>
        <end position="316"/>
    </location>
</feature>
<dbReference type="InterPro" id="IPR001878">
    <property type="entry name" value="Znf_CCHC"/>
</dbReference>
<dbReference type="InterPro" id="IPR000571">
    <property type="entry name" value="Znf_CCCH"/>
</dbReference>
<keyword evidence="1" id="KW-0479">Metal-binding</keyword>
<dbReference type="PANTHER" id="PTHR48125:SF10">
    <property type="entry name" value="OS12G0136300 PROTEIN"/>
    <property type="match status" value="1"/>
</dbReference>
<dbReference type="InterPro" id="IPR036397">
    <property type="entry name" value="RNaseH_sf"/>
</dbReference>
<evidence type="ECO:0000256" key="2">
    <source>
        <dbReference type="SAM" id="MobiDB-lite"/>
    </source>
</evidence>
<protein>
    <submittedName>
        <fullName evidence="5">RE1 protein</fullName>
    </submittedName>
</protein>
<evidence type="ECO:0000313" key="5">
    <source>
        <dbReference type="EMBL" id="CAE7400386.1"/>
    </source>
</evidence>
<keyword evidence="1" id="KW-0863">Zinc-finger</keyword>
<dbReference type="SUPFAM" id="SSF53098">
    <property type="entry name" value="Ribonuclease H-like"/>
    <property type="match status" value="1"/>
</dbReference>
<dbReference type="CDD" id="cd09272">
    <property type="entry name" value="RNase_HI_RT_Ty1"/>
    <property type="match status" value="1"/>
</dbReference>
<reference evidence="5" key="1">
    <citation type="submission" date="2021-02" db="EMBL/GenBank/DDBJ databases">
        <authorList>
            <person name="Dougan E. K."/>
            <person name="Rhodes N."/>
            <person name="Thang M."/>
            <person name="Chan C."/>
        </authorList>
    </citation>
    <scope>NUCLEOTIDE SEQUENCE</scope>
</reference>
<evidence type="ECO:0000256" key="1">
    <source>
        <dbReference type="PROSITE-ProRule" id="PRU00723"/>
    </source>
</evidence>
<feature type="region of interest" description="Disordered" evidence="2">
    <location>
        <begin position="856"/>
        <end position="875"/>
    </location>
</feature>
<feature type="compositionally biased region" description="Pro residues" evidence="2">
    <location>
        <begin position="325"/>
        <end position="334"/>
    </location>
</feature>
<accession>A0A812QRF2</accession>
<dbReference type="OrthoDB" id="415478at2759"/>
<sequence>MADLSDSSEELWSCLKQETEAWYALYLATDPLSRLSLRTDPSPALMSSKWNRTRTRMESMILEASPSEVKEEISAARIAGIFPVMCRLYVIFGPGSLQEREEGLRRLTNPQAAKSPKEAVAELRSWRRWCSRFVSLGGTLPDPSILLKALNTITAKPLQDFPEIQFRISLTRASLQVDVLPTSAKVDQLHQHLLSELEVVSRLKSGDACKAQAIDTPGTSAPQKPPKLDPSKDKPKPEPKAVAVPKGGAGDEVPASSEDCRAFLRGGQGCRYGGKCRRPHNWASIPKDRRANLCINCGGEGHRADGCARPKRDKPGDSSSAPSPAKKPPNPPKPKGNLPDAQQVQGLVTGAAKLLEALGSTPKAPPPARDTTLPTQAGAAQAQAVPIAGTPVLSLDALQEQLASLQNQLAQGSQAQAKVVAEVASLDHQTAEVSDRALLDSGATHAVSATCNGPTFPCEVALAGDQVQVWRKNACGTLNPPSTEGSRPQTLLPLGQLVGRLGCKVSWCRRKGLRLNHPKRGPLQTFLSAKGCPELPETMAQELIRELEDQQTSEFQSTVARTIGAIQANAGGSSSQALVEYVREGSISRATAALLVCPALRGFEQAQVLELAQAVSSGDADGWRLLKDLPYTRRLRKRLFKNQWWVNFGPKVSRSLSDAIAHRGYCVLEASELVGKAELIPVLLWACATGRFAGSMCWGGASPVPLSESQELWSRWFWAVASVFQGVCLPFLVEGVAHQDQRTREFARWGQAWTVQFSETRVAATNLDLRHVDSRVLHDLQGTACLETEIQRALCGEGPSLPYLAAASALPDASTPGPVPDVEAIGIEEAGSGAQPGDLDSFGEEFLRDLEALIDKDVGQDVPGEPPEDPKNLSLPMSMQDLRAAEPDPNDLSEKDKSKVAMSPKERASWRRHITAGHLPYRRDCLACTMGAGLGIQHRRVRFKDSFSMSWDISGPFREVGKTGKHSGFRYLFVAGVRVPTCLFRDAATSAPGPSANKPDPGSPTLQSSTPGQVAAPAQSPQQGELDWNSDYSPTEGGEIDPDILFSELEPPAVEEEESLPEHLPPIEAPAPKVESVLDEGPSMSDDEIDKMVASLRHPVDQVLLRFAVPLRNRQSKSLLSAIQYVVTETNRLGIPIKICHSDKEGQSEEIQSWLRQNCIVPSNTQGADAKSNGLAERLVSWFKARMRLHLTAGKVPVQFWPYAAQFASQDHLDGLLDRRPPQLTFGRQVLFRAKAMTNEAKKVFSTWEWGRYLGRSMISAEGHHILKDSTGAVITSRSVRAGLVDVDDELLEPLVAEDPKPVVMPVPPHRLREKTYVAKVAEQELMAEEQASKLLRSGNITPQAVSRMLQHLVQEPAADMKRRGHSSGHWYLGGFRRGPFSGITKATNGLPQVLQVLNQFLLGKARAKGVPDFRWVSVGLFANPEVPVHRDFHNEGSNFGLVIPGITNLWTEEALNSSSVPAGQLAPRQATAPGYLTPLKPGLQFNPKTPHAVVRTPEWVVVGYTPNGFSVDVERDRLQALGFRVPDATRGRIPQAAVVSPPLVPGPKVQDDQVPASGVPTASPSVAAQGIRPLEHVPGVPGALGLPTGAFSPVAAQGVGPLEHVPGVPGEAGLPAAVTPAISTSLRSPAEGPPASNTTTISEPSTGSNASLPNLQAISEKKGEVIPAAQACPAWLPRLSATRADPSPRITSGPSQLKSVEPAVIENIEAHLADLDANGRKLEITHTASPKEARQHLEKWKESMEEELNGQLASGCLTRRDGEEARQLLKRPDAEVLSSLNVWTVKPPKPNSNKMYRRKVRTVACGNQSEVTSEVNTYASGARAEYVRLALSLAANNGWDAFTTDISQAFLLAPKPEQRTILLRPTREHVSLGLASPTELWEVNRAVYGLRESPKWWSTYRDSCLRTAAWDNYHLEATSCDSMWTVKDDKGATCGIVVTYVDDFLILGNRAMASGFRSHLSSEFGWASSELEGCEQPGDSLKFLGMEIERLPQGYRVHQRPYIEQLLSAYDVGHPVRTPLPRIQEEPDVVPSSPESLKQAQKVLGELLWISQRSRPDVSFSVSLLASWVHRNAQEVIKLALRVLSYVATTKEECLHFERQSSRGEPPLVCYTDASFSPYGGRSVSGLAIVVQGCLVSWRANKQAFVVLSSSEAELVSATEGVVQAQSLMPLLQELGTTCKQVALRVDNTSAIHLLHGRGANRTRHLRVRAAYVSELIESGEVAVEHQPGKEQLADAFTKILPSPRLCFLKQLLKLRSENPGPDLGEDTVDEDTFADEAPSPQIASADVARDLSSPRSVASPSVLASVSRWLTGLVTFCQATSCAGERALTVAPGVEEEAAEGVPLGIRVDFTLATYLGLLIVLLVALCCWEGVHRCSRPQPLTAQAKAVRHQTRKSKKIEEKVQEAVAREIQGLRHRGAAQTSSGAPASPESESASTLEQSAPSSQLSSSAGRSAEVPALTFGPVVQPISSDSQPPSSTSLPFSKSRAAPASSARSSHQASPHLSERVPTMVNPMSAVNPGPSKGSHVRPPTLVDQEVQTVHSGDLAIPLSALNRGIPTGSIMTTMQRGGVVHLYDDCSSLGVPAYRQTRTFCRTCLHRVGLGNP</sequence>
<dbReference type="Proteomes" id="UP000604046">
    <property type="component" value="Unassembled WGS sequence"/>
</dbReference>
<dbReference type="SUPFAM" id="SSF56672">
    <property type="entry name" value="DNA/RNA polymerases"/>
    <property type="match status" value="1"/>
</dbReference>
<evidence type="ECO:0000259" key="3">
    <source>
        <dbReference type="PROSITE" id="PS50103"/>
    </source>
</evidence>
<dbReference type="PROSITE" id="PS50158">
    <property type="entry name" value="ZF_CCHC"/>
    <property type="match status" value="1"/>
</dbReference>
<feature type="region of interest" description="Disordered" evidence="2">
    <location>
        <begin position="990"/>
        <end position="1083"/>
    </location>
</feature>
<dbReference type="Pfam" id="PF07727">
    <property type="entry name" value="RVT_2"/>
    <property type="match status" value="1"/>
</dbReference>
<evidence type="ECO:0000313" key="6">
    <source>
        <dbReference type="Proteomes" id="UP000604046"/>
    </source>
</evidence>
<organism evidence="5 6">
    <name type="scientific">Symbiodinium natans</name>
    <dbReference type="NCBI Taxonomy" id="878477"/>
    <lineage>
        <taxon>Eukaryota</taxon>
        <taxon>Sar</taxon>
        <taxon>Alveolata</taxon>
        <taxon>Dinophyceae</taxon>
        <taxon>Suessiales</taxon>
        <taxon>Symbiodiniaceae</taxon>
        <taxon>Symbiodinium</taxon>
    </lineage>
</organism>
<feature type="compositionally biased region" description="Basic and acidic residues" evidence="2">
    <location>
        <begin position="226"/>
        <end position="239"/>
    </location>
</feature>
<name>A0A812QRF2_9DINO</name>
<keyword evidence="1" id="KW-0862">Zinc</keyword>
<dbReference type="PROSITE" id="PS50103">
    <property type="entry name" value="ZF_C3H1"/>
    <property type="match status" value="1"/>
</dbReference>
<feature type="domain" description="CCHC-type" evidence="4">
    <location>
        <begin position="294"/>
        <end position="307"/>
    </location>
</feature>
<feature type="region of interest" description="Disordered" evidence="2">
    <location>
        <begin position="2415"/>
        <end position="2530"/>
    </location>
</feature>
<feature type="region of interest" description="Disordered" evidence="2">
    <location>
        <begin position="1539"/>
        <end position="1565"/>
    </location>
</feature>
<dbReference type="InterPro" id="IPR013103">
    <property type="entry name" value="RVT_2"/>
</dbReference>